<feature type="coiled-coil region" evidence="1">
    <location>
        <begin position="213"/>
        <end position="240"/>
    </location>
</feature>
<accession>A0A6L2KPB5</accession>
<dbReference type="EMBL" id="BKCJ010002853">
    <property type="protein sequence ID" value="GEU51351.1"/>
    <property type="molecule type" value="Genomic_DNA"/>
</dbReference>
<reference evidence="3" key="1">
    <citation type="journal article" date="2019" name="Sci. Rep.">
        <title>Draft genome of Tanacetum cinerariifolium, the natural source of mosquito coil.</title>
        <authorList>
            <person name="Yamashiro T."/>
            <person name="Shiraishi A."/>
            <person name="Satake H."/>
            <person name="Nakayama K."/>
        </authorList>
    </citation>
    <scope>NUCLEOTIDE SEQUENCE</scope>
</reference>
<name>A0A6L2KPB5_TANCI</name>
<feature type="compositionally biased region" description="Basic residues" evidence="2">
    <location>
        <begin position="293"/>
        <end position="302"/>
    </location>
</feature>
<evidence type="ECO:0000256" key="1">
    <source>
        <dbReference type="SAM" id="Coils"/>
    </source>
</evidence>
<dbReference type="AlphaFoldDB" id="A0A6L2KPB5"/>
<gene>
    <name evidence="3" type="ORF">Tci_023329</name>
</gene>
<dbReference type="Pfam" id="PF14223">
    <property type="entry name" value="Retrotran_gag_2"/>
    <property type="match status" value="1"/>
</dbReference>
<feature type="region of interest" description="Disordered" evidence="2">
    <location>
        <begin position="283"/>
        <end position="308"/>
    </location>
</feature>
<keyword evidence="1" id="KW-0175">Coiled coil</keyword>
<evidence type="ECO:0000313" key="3">
    <source>
        <dbReference type="EMBL" id="GEU51351.1"/>
    </source>
</evidence>
<dbReference type="PANTHER" id="PTHR35317:SF23">
    <property type="entry name" value="OS04G0629600 PROTEIN"/>
    <property type="match status" value="1"/>
</dbReference>
<organism evidence="3">
    <name type="scientific">Tanacetum cinerariifolium</name>
    <name type="common">Dalmatian daisy</name>
    <name type="synonym">Chrysanthemum cinerariifolium</name>
    <dbReference type="NCBI Taxonomy" id="118510"/>
    <lineage>
        <taxon>Eukaryota</taxon>
        <taxon>Viridiplantae</taxon>
        <taxon>Streptophyta</taxon>
        <taxon>Embryophyta</taxon>
        <taxon>Tracheophyta</taxon>
        <taxon>Spermatophyta</taxon>
        <taxon>Magnoliopsida</taxon>
        <taxon>eudicotyledons</taxon>
        <taxon>Gunneridae</taxon>
        <taxon>Pentapetalae</taxon>
        <taxon>asterids</taxon>
        <taxon>campanulids</taxon>
        <taxon>Asterales</taxon>
        <taxon>Asteraceae</taxon>
        <taxon>Asteroideae</taxon>
        <taxon>Anthemideae</taxon>
        <taxon>Anthemidinae</taxon>
        <taxon>Tanacetum</taxon>
    </lineage>
</organism>
<dbReference type="PANTHER" id="PTHR35317">
    <property type="entry name" value="OS04G0629600 PROTEIN"/>
    <property type="match status" value="1"/>
</dbReference>
<sequence>MTDYSLWEFINGDSPAPTRVVDGVLQLVAHTTVEQRLARKNELKAHESLLMALPDKHQLKLNSHKDAKTLMEVIEKKFRGNIETKKVQKTLLKQQYENFTGFNSDSLDQIHDRLQKLINHLEILGVSLLQEYITLNCHMKGHFARECRSLKDTRRNGVVEPQRRNVPVKTSTSNALVSQCDGVRSYDWRFQAEEEPTNYAHMAFSSSSSSSDNELRDNALVSLRQNLEKAEQERDDLKLKHVVPAAVLTQSKLVPNNVVPINVVRPVSTLVPKIKVTRPTQYKPIVTKPNSPTKRHINHRPSPKASNSPLRVTVVKAPMVNAAKGMQRKMGMETKIPNFRPYFPQQKCINDPKRFDYNDALGRSKSGTCLICLILRSSMVDMLPLEVTQRVMRIEQYFLMTDYSLWEVILNGDSSAPTRVVDGVLQPVAPTTAEQRLARKNELKARGTLLMALPDKHQLKFNYHKDAKTLMEAIEKRFRGNTKTKKEDINLKFLRSLPSEWRTYTLIWRNKADLEEQSLVDLFNSLKIYEAEVKSSSSVSTTTQNIAFVSSSNTDITNEPVSAAPSVFDVYAKMPVSSLPNVDSLSNAVIYSFFASQSSSPQLDNDDLKQIDADDLEEMDLKWQMAMLTMRARQFFRGQEEILEQIDPISWVLICSRWSVKTAIGRDTLQGSVGLKKYKKEWCC</sequence>
<protein>
    <submittedName>
        <fullName evidence="3">Ribonuclease H-like domain-containing protein</fullName>
    </submittedName>
</protein>
<comment type="caution">
    <text evidence="3">The sequence shown here is derived from an EMBL/GenBank/DDBJ whole genome shotgun (WGS) entry which is preliminary data.</text>
</comment>
<evidence type="ECO:0000256" key="2">
    <source>
        <dbReference type="SAM" id="MobiDB-lite"/>
    </source>
</evidence>
<proteinExistence type="predicted"/>